<evidence type="ECO:0000313" key="2">
    <source>
        <dbReference type="Proteomes" id="UP001056120"/>
    </source>
</evidence>
<keyword evidence="2" id="KW-1185">Reference proteome</keyword>
<reference evidence="2" key="1">
    <citation type="journal article" date="2022" name="Mol. Ecol. Resour.">
        <title>The genomes of chicory, endive, great burdock and yacon provide insights into Asteraceae palaeo-polyploidization history and plant inulin production.</title>
        <authorList>
            <person name="Fan W."/>
            <person name="Wang S."/>
            <person name="Wang H."/>
            <person name="Wang A."/>
            <person name="Jiang F."/>
            <person name="Liu H."/>
            <person name="Zhao H."/>
            <person name="Xu D."/>
            <person name="Zhang Y."/>
        </authorList>
    </citation>
    <scope>NUCLEOTIDE SEQUENCE [LARGE SCALE GENOMIC DNA]</scope>
    <source>
        <strain evidence="2">cv. Yunnan</strain>
    </source>
</reference>
<gene>
    <name evidence="1" type="ORF">L1987_06412</name>
</gene>
<dbReference type="Proteomes" id="UP001056120">
    <property type="component" value="Linkage Group LG02"/>
</dbReference>
<name>A0ACB9JY19_9ASTR</name>
<evidence type="ECO:0000313" key="1">
    <source>
        <dbReference type="EMBL" id="KAI3824939.1"/>
    </source>
</evidence>
<organism evidence="1 2">
    <name type="scientific">Smallanthus sonchifolius</name>
    <dbReference type="NCBI Taxonomy" id="185202"/>
    <lineage>
        <taxon>Eukaryota</taxon>
        <taxon>Viridiplantae</taxon>
        <taxon>Streptophyta</taxon>
        <taxon>Embryophyta</taxon>
        <taxon>Tracheophyta</taxon>
        <taxon>Spermatophyta</taxon>
        <taxon>Magnoliopsida</taxon>
        <taxon>eudicotyledons</taxon>
        <taxon>Gunneridae</taxon>
        <taxon>Pentapetalae</taxon>
        <taxon>asterids</taxon>
        <taxon>campanulids</taxon>
        <taxon>Asterales</taxon>
        <taxon>Asteraceae</taxon>
        <taxon>Asteroideae</taxon>
        <taxon>Heliantheae alliance</taxon>
        <taxon>Millerieae</taxon>
        <taxon>Smallanthus</taxon>
    </lineage>
</organism>
<proteinExistence type="predicted"/>
<reference evidence="1 2" key="2">
    <citation type="journal article" date="2022" name="Mol. Ecol. Resour.">
        <title>The genomes of chicory, endive, great burdock and yacon provide insights into Asteraceae paleo-polyploidization history and plant inulin production.</title>
        <authorList>
            <person name="Fan W."/>
            <person name="Wang S."/>
            <person name="Wang H."/>
            <person name="Wang A."/>
            <person name="Jiang F."/>
            <person name="Liu H."/>
            <person name="Zhao H."/>
            <person name="Xu D."/>
            <person name="Zhang Y."/>
        </authorList>
    </citation>
    <scope>NUCLEOTIDE SEQUENCE [LARGE SCALE GENOMIC DNA]</scope>
    <source>
        <strain evidence="2">cv. Yunnan</strain>
        <tissue evidence="1">Leaves</tissue>
    </source>
</reference>
<comment type="caution">
    <text evidence="1">The sequence shown here is derived from an EMBL/GenBank/DDBJ whole genome shotgun (WGS) entry which is preliminary data.</text>
</comment>
<dbReference type="EMBL" id="CM042019">
    <property type="protein sequence ID" value="KAI3824939.1"/>
    <property type="molecule type" value="Genomic_DNA"/>
</dbReference>
<accession>A0ACB9JY19</accession>
<sequence>MEEEINRATLWKKARELQGGFDSNVQVIIDKIDELHNSRCFESCGIHDALTEALGTEEQRGHHYLDTEKKKVDKRFNKLEEELKQLKRCMKNVSEAAICQMGGYEEDFEDESLDDFIKAQCEDDLFGYESYTYLTWDDFLAVFTLEELIGVVIISYMMYLFEQIKNVSKRDHGTCFVIPTASSPRERKAKSKSIDDSCRRLQIGCLKERMMTSS</sequence>
<protein>
    <submittedName>
        <fullName evidence="1">Uncharacterized protein</fullName>
    </submittedName>
</protein>